<feature type="domain" description="HTH myb-type" evidence="7">
    <location>
        <begin position="179"/>
        <end position="229"/>
    </location>
</feature>
<dbReference type="FunFam" id="1.10.10.60:FF:000010">
    <property type="entry name" value="Transcriptional activator Myb isoform A"/>
    <property type="match status" value="1"/>
</dbReference>
<dbReference type="CDD" id="cd00167">
    <property type="entry name" value="SANT"/>
    <property type="match status" value="2"/>
</dbReference>
<dbReference type="Gene3D" id="1.10.10.60">
    <property type="entry name" value="Homeodomain-like"/>
    <property type="match status" value="2"/>
</dbReference>
<dbReference type="OMA" id="TPMYGIP"/>
<dbReference type="InterPro" id="IPR017930">
    <property type="entry name" value="Myb_dom"/>
</dbReference>
<sequence length="310" mass="35337">MSVATQNPAFVMGGPSSTPLYGIPTPSLGDGSSSGGGFVDDYHHHPMMLEQNNNNKMDVLPGHHHKGKDISDFSQKSMIHPFQASSSMTPSPLFLSNENGLPMSEYQWDIDQRMDKFQNDNANDNIIKGQWTEEEDSALVKLVEKFGPKKWSEIAKLLQGRIGKQCRERWFNHLQPNIKKGPWTLEEDIILIEAHHEIGKKWSEIAKRLPGRPENSIKNHWNSTMRRQNCKRQKNNNDSNYEGSLLHAYVKRVTSIEQATKVLENNNEEHNKSHDVFNGSTSNYVSMQVNNNNNVDGGNINCAQYWHMLR</sequence>
<dbReference type="AlphaFoldDB" id="A0A151RYP6"/>
<keyword evidence="4" id="KW-0238">DNA-binding</keyword>
<evidence type="ECO:0000256" key="2">
    <source>
        <dbReference type="ARBA" id="ARBA00022737"/>
    </source>
</evidence>
<keyword evidence="5" id="KW-0539">Nucleus</keyword>
<keyword evidence="9" id="KW-1185">Reference proteome</keyword>
<dbReference type="InterPro" id="IPR050560">
    <property type="entry name" value="MYB_TF"/>
</dbReference>
<dbReference type="Proteomes" id="UP000075243">
    <property type="component" value="Unassembled WGS sequence"/>
</dbReference>
<dbReference type="SMART" id="SM00717">
    <property type="entry name" value="SANT"/>
    <property type="match status" value="2"/>
</dbReference>
<proteinExistence type="predicted"/>
<evidence type="ECO:0000259" key="6">
    <source>
        <dbReference type="PROSITE" id="PS50090"/>
    </source>
</evidence>
<dbReference type="GO" id="GO:0000978">
    <property type="term" value="F:RNA polymerase II cis-regulatory region sequence-specific DNA binding"/>
    <property type="evidence" value="ECO:0007669"/>
    <property type="project" value="TreeGrafter"/>
</dbReference>
<keyword evidence="3" id="KW-0805">Transcription regulation</keyword>
<keyword evidence="2" id="KW-0677">Repeat</keyword>
<dbReference type="Gramene" id="C.cajan_28090.t">
    <property type="protein sequence ID" value="C.cajan_28090.t"/>
    <property type="gene ID" value="C.cajan_28090"/>
</dbReference>
<organism evidence="8 9">
    <name type="scientific">Cajanus cajan</name>
    <name type="common">Pigeon pea</name>
    <name type="synonym">Cajanus indicus</name>
    <dbReference type="NCBI Taxonomy" id="3821"/>
    <lineage>
        <taxon>Eukaryota</taxon>
        <taxon>Viridiplantae</taxon>
        <taxon>Streptophyta</taxon>
        <taxon>Embryophyta</taxon>
        <taxon>Tracheophyta</taxon>
        <taxon>Spermatophyta</taxon>
        <taxon>Magnoliopsida</taxon>
        <taxon>eudicotyledons</taxon>
        <taxon>Gunneridae</taxon>
        <taxon>Pentapetalae</taxon>
        <taxon>rosids</taxon>
        <taxon>fabids</taxon>
        <taxon>Fabales</taxon>
        <taxon>Fabaceae</taxon>
        <taxon>Papilionoideae</taxon>
        <taxon>50 kb inversion clade</taxon>
        <taxon>NPAAA clade</taxon>
        <taxon>indigoferoid/millettioid clade</taxon>
        <taxon>Phaseoleae</taxon>
        <taxon>Cajanus</taxon>
    </lineage>
</organism>
<dbReference type="PROSITE" id="PS51294">
    <property type="entry name" value="HTH_MYB"/>
    <property type="match status" value="2"/>
</dbReference>
<dbReference type="PANTHER" id="PTHR45614">
    <property type="entry name" value="MYB PROTEIN-RELATED"/>
    <property type="match status" value="1"/>
</dbReference>
<reference evidence="8" key="1">
    <citation type="journal article" date="2012" name="Nat. Biotechnol.">
        <title>Draft genome sequence of pigeonpea (Cajanus cajan), an orphan legume crop of resource-poor farmers.</title>
        <authorList>
            <person name="Varshney R.K."/>
            <person name="Chen W."/>
            <person name="Li Y."/>
            <person name="Bharti A.K."/>
            <person name="Saxena R.K."/>
            <person name="Schlueter J.A."/>
            <person name="Donoghue M.T."/>
            <person name="Azam S."/>
            <person name="Fan G."/>
            <person name="Whaley A.M."/>
            <person name="Farmer A.D."/>
            <person name="Sheridan J."/>
            <person name="Iwata A."/>
            <person name="Tuteja R."/>
            <person name="Penmetsa R.V."/>
            <person name="Wu W."/>
            <person name="Upadhyaya H.D."/>
            <person name="Yang S.P."/>
            <person name="Shah T."/>
            <person name="Saxena K.B."/>
            <person name="Michael T."/>
            <person name="McCombie W.R."/>
            <person name="Yang B."/>
            <person name="Zhang G."/>
            <person name="Yang H."/>
            <person name="Wang J."/>
            <person name="Spillane C."/>
            <person name="Cook D.R."/>
            <person name="May G.D."/>
            <person name="Xu X."/>
            <person name="Jackson S.A."/>
        </authorList>
    </citation>
    <scope>NUCLEOTIDE SEQUENCE [LARGE SCALE GENOMIC DNA]</scope>
</reference>
<evidence type="ECO:0000256" key="5">
    <source>
        <dbReference type="ARBA" id="ARBA00023242"/>
    </source>
</evidence>
<dbReference type="Pfam" id="PF13921">
    <property type="entry name" value="Myb_DNA-bind_6"/>
    <property type="match status" value="1"/>
</dbReference>
<evidence type="ECO:0000313" key="9">
    <source>
        <dbReference type="Proteomes" id="UP000075243"/>
    </source>
</evidence>
<accession>A0A151RYP6</accession>
<dbReference type="GO" id="GO:0000981">
    <property type="term" value="F:DNA-binding transcription factor activity, RNA polymerase II-specific"/>
    <property type="evidence" value="ECO:0007669"/>
    <property type="project" value="TreeGrafter"/>
</dbReference>
<evidence type="ECO:0000256" key="4">
    <source>
        <dbReference type="ARBA" id="ARBA00023125"/>
    </source>
</evidence>
<comment type="subcellular location">
    <subcellularLocation>
        <location evidence="1">Nucleus</location>
    </subcellularLocation>
</comment>
<feature type="domain" description="HTH myb-type" evidence="7">
    <location>
        <begin position="123"/>
        <end position="178"/>
    </location>
</feature>
<dbReference type="InterPro" id="IPR001005">
    <property type="entry name" value="SANT/Myb"/>
</dbReference>
<protein>
    <submittedName>
        <fullName evidence="8">Transcription factor MYB98</fullName>
    </submittedName>
</protein>
<feature type="domain" description="Myb-like" evidence="6">
    <location>
        <begin position="123"/>
        <end position="174"/>
    </location>
</feature>
<gene>
    <name evidence="8" type="ORF">KK1_030623</name>
</gene>
<dbReference type="PROSITE" id="PS50090">
    <property type="entry name" value="MYB_LIKE"/>
    <property type="match status" value="2"/>
</dbReference>
<feature type="domain" description="Myb-like" evidence="6">
    <location>
        <begin position="175"/>
        <end position="225"/>
    </location>
</feature>
<dbReference type="GO" id="GO:0005634">
    <property type="term" value="C:nucleus"/>
    <property type="evidence" value="ECO:0007669"/>
    <property type="project" value="UniProtKB-SubCell"/>
</dbReference>
<keyword evidence="3" id="KW-0804">Transcription</keyword>
<dbReference type="InterPro" id="IPR009057">
    <property type="entry name" value="Homeodomain-like_sf"/>
</dbReference>
<evidence type="ECO:0000256" key="1">
    <source>
        <dbReference type="ARBA" id="ARBA00004123"/>
    </source>
</evidence>
<evidence type="ECO:0000313" key="8">
    <source>
        <dbReference type="EMBL" id="KYP47673.1"/>
    </source>
</evidence>
<name>A0A151RYP6_CAJCA</name>
<dbReference type="EMBL" id="KQ483520">
    <property type="protein sequence ID" value="KYP47673.1"/>
    <property type="molecule type" value="Genomic_DNA"/>
</dbReference>
<evidence type="ECO:0000256" key="3">
    <source>
        <dbReference type="ARBA" id="ARBA00023015"/>
    </source>
</evidence>
<dbReference type="SUPFAM" id="SSF46689">
    <property type="entry name" value="Homeodomain-like"/>
    <property type="match status" value="1"/>
</dbReference>
<evidence type="ECO:0000259" key="7">
    <source>
        <dbReference type="PROSITE" id="PS51294"/>
    </source>
</evidence>
<dbReference type="PANTHER" id="PTHR45614:SF285">
    <property type="entry name" value="TRANSCRIPTION FACTOR MYB98"/>
    <property type="match status" value="1"/>
</dbReference>